<evidence type="ECO:0000313" key="1">
    <source>
        <dbReference type="EMBL" id="POI18966.1"/>
    </source>
</evidence>
<comment type="caution">
    <text evidence="1">The sequence shown here is derived from an EMBL/GenBank/DDBJ whole genome shotgun (WGS) entry which is preliminary data.</text>
</comment>
<keyword evidence="2" id="KW-1185">Reference proteome</keyword>
<proteinExistence type="predicted"/>
<evidence type="ECO:0000313" key="2">
    <source>
        <dbReference type="Proteomes" id="UP000237246"/>
    </source>
</evidence>
<accession>A0A2P4S4C9</accession>
<sequence length="98" mass="10910">MKMLTSGLTDTGLLGIIAQMYELADTQNCLFEESNWRRRNSESSLLKFCIVQWPETSSCRGSEHCSLSSYKRFPEKQSNAGFHCSNQELKAAVVAVGG</sequence>
<protein>
    <submittedName>
        <fullName evidence="1">Uncharacterized protein</fullName>
    </submittedName>
</protein>
<dbReference type="EMBL" id="PPHD01112603">
    <property type="protein sequence ID" value="POI18966.1"/>
    <property type="molecule type" value="Genomic_DNA"/>
</dbReference>
<gene>
    <name evidence="1" type="ORF">CIB84_017290</name>
</gene>
<organism evidence="1 2">
    <name type="scientific">Bambusicola thoracicus</name>
    <name type="common">Chinese bamboo-partridge</name>
    <name type="synonym">Perdix thoracica</name>
    <dbReference type="NCBI Taxonomy" id="9083"/>
    <lineage>
        <taxon>Eukaryota</taxon>
        <taxon>Metazoa</taxon>
        <taxon>Chordata</taxon>
        <taxon>Craniata</taxon>
        <taxon>Vertebrata</taxon>
        <taxon>Euteleostomi</taxon>
        <taxon>Archelosauria</taxon>
        <taxon>Archosauria</taxon>
        <taxon>Dinosauria</taxon>
        <taxon>Saurischia</taxon>
        <taxon>Theropoda</taxon>
        <taxon>Coelurosauria</taxon>
        <taxon>Aves</taxon>
        <taxon>Neognathae</taxon>
        <taxon>Galloanserae</taxon>
        <taxon>Galliformes</taxon>
        <taxon>Phasianidae</taxon>
        <taxon>Perdicinae</taxon>
        <taxon>Bambusicola</taxon>
    </lineage>
</organism>
<dbReference type="AlphaFoldDB" id="A0A2P4S4C9"/>
<dbReference type="Proteomes" id="UP000237246">
    <property type="component" value="Unassembled WGS sequence"/>
</dbReference>
<name>A0A2P4S4C9_BAMTH</name>
<reference evidence="1 2" key="1">
    <citation type="submission" date="2018-01" db="EMBL/GenBank/DDBJ databases">
        <title>Comparison of the Chinese Bamboo Partridge and Red Junglefowl genome sequences highlights the importance of demography in genome evolution.</title>
        <authorList>
            <person name="Tiley G.P."/>
            <person name="Kimball R.T."/>
            <person name="Braun E.L."/>
            <person name="Burleigh J.G."/>
        </authorList>
    </citation>
    <scope>NUCLEOTIDE SEQUENCE [LARGE SCALE GENOMIC DNA]</scope>
    <source>
        <strain evidence="1">RTK389</strain>
        <tissue evidence="1">Blood</tissue>
    </source>
</reference>